<dbReference type="EMBL" id="QJJX01000049">
    <property type="protein sequence ID" value="PXX18483.1"/>
    <property type="molecule type" value="Genomic_DNA"/>
</dbReference>
<dbReference type="Proteomes" id="UP000248314">
    <property type="component" value="Unassembled WGS sequence"/>
</dbReference>
<feature type="transmembrane region" description="Helical" evidence="1">
    <location>
        <begin position="37"/>
        <end position="58"/>
    </location>
</feature>
<keyword evidence="1" id="KW-0472">Membrane</keyword>
<name>A0A318HY41_9BACT</name>
<sequence>MLGATFSSKAIIGNVQRGLQYVANNPLKDSIWSDFDLSAKAIAGLIVVLLSSILPLFVKDKRYKISQHILNGIVLGFWCGSFLN</sequence>
<gene>
    <name evidence="2" type="ORF">EJ73_02601</name>
</gene>
<keyword evidence="1" id="KW-1133">Transmembrane helix</keyword>
<protein>
    <submittedName>
        <fullName evidence="2">Uncharacterized protein</fullName>
    </submittedName>
</protein>
<organism evidence="2 3">
    <name type="scientific">Hoylesella shahii DSM 15611 = JCM 12083</name>
    <dbReference type="NCBI Taxonomy" id="1122991"/>
    <lineage>
        <taxon>Bacteria</taxon>
        <taxon>Pseudomonadati</taxon>
        <taxon>Bacteroidota</taxon>
        <taxon>Bacteroidia</taxon>
        <taxon>Bacteroidales</taxon>
        <taxon>Prevotellaceae</taxon>
        <taxon>Hoylesella</taxon>
    </lineage>
</organism>
<proteinExistence type="predicted"/>
<evidence type="ECO:0000313" key="2">
    <source>
        <dbReference type="EMBL" id="PXX18483.1"/>
    </source>
</evidence>
<evidence type="ECO:0000256" key="1">
    <source>
        <dbReference type="SAM" id="Phobius"/>
    </source>
</evidence>
<dbReference type="AlphaFoldDB" id="A0A318HY41"/>
<evidence type="ECO:0000313" key="3">
    <source>
        <dbReference type="Proteomes" id="UP000248314"/>
    </source>
</evidence>
<keyword evidence="1" id="KW-0812">Transmembrane</keyword>
<keyword evidence="3" id="KW-1185">Reference proteome</keyword>
<accession>A0A318HY41</accession>
<comment type="caution">
    <text evidence="2">The sequence shown here is derived from an EMBL/GenBank/DDBJ whole genome shotgun (WGS) entry which is preliminary data.</text>
</comment>
<reference evidence="2 3" key="1">
    <citation type="submission" date="2018-05" db="EMBL/GenBank/DDBJ databases">
        <title>Genomic Encyclopedia of Type Strains, Phase I: the one thousand microbial genomes (KMG-I) project.</title>
        <authorList>
            <person name="Kyrpides N."/>
        </authorList>
    </citation>
    <scope>NUCLEOTIDE SEQUENCE [LARGE SCALE GENOMIC DNA]</scope>
    <source>
        <strain evidence="2 3">DSM 15611</strain>
    </source>
</reference>